<sequence>MRRMRTEAPTLRRMEYWTISCLGCPRRISTRSSNEWSRTEAMRGVTARRPVLSKADICLPPAFWYFQSLRRVPKSRFGALFLHVVNVGDSLRFLSKFRLQPCLHRVAPCHERWTSGPRYSIIYFLRPSDDAEFVDSEGAHWTGRGWLHRKFGNYRLTHEEQG</sequence>
<evidence type="ECO:0000313" key="2">
    <source>
        <dbReference type="EMBL" id="KAG9258052.1"/>
    </source>
</evidence>
<comment type="caution">
    <text evidence="2">The sequence shown here is derived from an EMBL/GenBank/DDBJ whole genome shotgun (WGS) entry which is preliminary data.</text>
</comment>
<keyword evidence="3" id="KW-1185">Reference proteome</keyword>
<dbReference type="EMBL" id="MU251244">
    <property type="protein sequence ID" value="KAG9258052.1"/>
    <property type="molecule type" value="Genomic_DNA"/>
</dbReference>
<dbReference type="Gene3D" id="2.60.120.330">
    <property type="entry name" value="B-lactam Antibiotic, Isopenicillin N Synthase, Chain"/>
    <property type="match status" value="1"/>
</dbReference>
<dbReference type="Pfam" id="PF03171">
    <property type="entry name" value="2OG-FeII_Oxy"/>
    <property type="match status" value="1"/>
</dbReference>
<dbReference type="GeneID" id="70293713"/>
<dbReference type="InterPro" id="IPR027443">
    <property type="entry name" value="IPNS-like_sf"/>
</dbReference>
<dbReference type="OrthoDB" id="288590at2759"/>
<organism evidence="2 3">
    <name type="scientific">Emericellopsis atlantica</name>
    <dbReference type="NCBI Taxonomy" id="2614577"/>
    <lineage>
        <taxon>Eukaryota</taxon>
        <taxon>Fungi</taxon>
        <taxon>Dikarya</taxon>
        <taxon>Ascomycota</taxon>
        <taxon>Pezizomycotina</taxon>
        <taxon>Sordariomycetes</taxon>
        <taxon>Hypocreomycetidae</taxon>
        <taxon>Hypocreales</taxon>
        <taxon>Bionectriaceae</taxon>
        <taxon>Emericellopsis</taxon>
    </lineage>
</organism>
<proteinExistence type="predicted"/>
<dbReference type="SUPFAM" id="SSF51197">
    <property type="entry name" value="Clavaminate synthase-like"/>
    <property type="match status" value="1"/>
</dbReference>
<reference evidence="2" key="1">
    <citation type="journal article" date="2021" name="IMA Fungus">
        <title>Genomic characterization of three marine fungi, including Emericellopsis atlantica sp. nov. with signatures of a generalist lifestyle and marine biomass degradation.</title>
        <authorList>
            <person name="Hagestad O.C."/>
            <person name="Hou L."/>
            <person name="Andersen J.H."/>
            <person name="Hansen E.H."/>
            <person name="Altermark B."/>
            <person name="Li C."/>
            <person name="Kuhnert E."/>
            <person name="Cox R.J."/>
            <person name="Crous P.W."/>
            <person name="Spatafora J.W."/>
            <person name="Lail K."/>
            <person name="Amirebrahimi M."/>
            <person name="Lipzen A."/>
            <person name="Pangilinan J."/>
            <person name="Andreopoulos W."/>
            <person name="Hayes R.D."/>
            <person name="Ng V."/>
            <person name="Grigoriev I.V."/>
            <person name="Jackson S.A."/>
            <person name="Sutton T.D.S."/>
            <person name="Dobson A.D.W."/>
            <person name="Rama T."/>
        </authorList>
    </citation>
    <scope>NUCLEOTIDE SEQUENCE</scope>
    <source>
        <strain evidence="2">TS7</strain>
    </source>
</reference>
<dbReference type="RefSeq" id="XP_046121976.1">
    <property type="nucleotide sequence ID" value="XM_046262810.1"/>
</dbReference>
<name>A0A9P7ZUF9_9HYPO</name>
<dbReference type="InterPro" id="IPR044861">
    <property type="entry name" value="IPNS-like_FE2OG_OXY"/>
</dbReference>
<feature type="non-terminal residue" evidence="2">
    <location>
        <position position="162"/>
    </location>
</feature>
<dbReference type="AlphaFoldDB" id="A0A9P7ZUF9"/>
<accession>A0A9P7ZUF9</accession>
<feature type="domain" description="Isopenicillin N synthase-like Fe(2+) 2OG dioxygenase" evidence="1">
    <location>
        <begin position="84"/>
        <end position="127"/>
    </location>
</feature>
<gene>
    <name evidence="2" type="ORF">F5Z01DRAFT_644983</name>
</gene>
<evidence type="ECO:0000259" key="1">
    <source>
        <dbReference type="Pfam" id="PF03171"/>
    </source>
</evidence>
<protein>
    <recommendedName>
        <fullName evidence="1">Isopenicillin N synthase-like Fe(2+) 2OG dioxygenase domain-containing protein</fullName>
    </recommendedName>
</protein>
<dbReference type="Proteomes" id="UP000887229">
    <property type="component" value="Unassembled WGS sequence"/>
</dbReference>
<evidence type="ECO:0000313" key="3">
    <source>
        <dbReference type="Proteomes" id="UP000887229"/>
    </source>
</evidence>